<evidence type="ECO:0000256" key="6">
    <source>
        <dbReference type="ARBA" id="ARBA00023242"/>
    </source>
</evidence>
<evidence type="ECO:0000256" key="7">
    <source>
        <dbReference type="PROSITE-ProRule" id="PRU00027"/>
    </source>
</evidence>
<name>A0A8B8ZQ54_PHODC</name>
<feature type="compositionally biased region" description="Acidic residues" evidence="8">
    <location>
        <begin position="849"/>
        <end position="863"/>
    </location>
</feature>
<gene>
    <name evidence="11" type="primary">LOC113461902</name>
</gene>
<dbReference type="InterPro" id="IPR007021">
    <property type="entry name" value="DUF659"/>
</dbReference>
<evidence type="ECO:0000259" key="9">
    <source>
        <dbReference type="PROSITE" id="PS50808"/>
    </source>
</evidence>
<accession>A0A8B8ZQ54</accession>
<dbReference type="GO" id="GO:0046983">
    <property type="term" value="F:protein dimerization activity"/>
    <property type="evidence" value="ECO:0007669"/>
    <property type="project" value="InterPro"/>
</dbReference>
<feature type="region of interest" description="Disordered" evidence="8">
    <location>
        <begin position="144"/>
        <end position="221"/>
    </location>
</feature>
<dbReference type="SUPFAM" id="SSF53098">
    <property type="entry name" value="Ribonuclease H-like"/>
    <property type="match status" value="1"/>
</dbReference>
<dbReference type="Pfam" id="PF04937">
    <property type="entry name" value="DUF659"/>
    <property type="match status" value="1"/>
</dbReference>
<dbReference type="AlphaFoldDB" id="A0A8B8ZQ54"/>
<evidence type="ECO:0000256" key="4">
    <source>
        <dbReference type="ARBA" id="ARBA00022833"/>
    </source>
</evidence>
<feature type="compositionally biased region" description="Low complexity" evidence="8">
    <location>
        <begin position="961"/>
        <end position="977"/>
    </location>
</feature>
<feature type="domain" description="BED-type" evidence="9">
    <location>
        <begin position="10"/>
        <end position="54"/>
    </location>
</feature>
<keyword evidence="6" id="KW-0539">Nucleus</keyword>
<dbReference type="RefSeq" id="XP_038973623.1">
    <property type="nucleotide sequence ID" value="XM_039117695.1"/>
</dbReference>
<dbReference type="Pfam" id="PF05699">
    <property type="entry name" value="Dimer_Tnp_hAT"/>
    <property type="match status" value="1"/>
</dbReference>
<evidence type="ECO:0000256" key="3">
    <source>
        <dbReference type="ARBA" id="ARBA00022771"/>
    </source>
</evidence>
<feature type="compositionally biased region" description="Polar residues" evidence="8">
    <location>
        <begin position="893"/>
        <end position="904"/>
    </location>
</feature>
<evidence type="ECO:0000256" key="1">
    <source>
        <dbReference type="ARBA" id="ARBA00004123"/>
    </source>
</evidence>
<feature type="compositionally biased region" description="Low complexity" evidence="8">
    <location>
        <begin position="822"/>
        <end position="838"/>
    </location>
</feature>
<dbReference type="OrthoDB" id="671944at2759"/>
<keyword evidence="2" id="KW-0479">Metal-binding</keyword>
<sequence>MEPSRRGQPQERNIGWEHGKMLGERHQFQCNYCHKCFKGGGVTRLKQHLAGNSHEISACSECPPTIRQLMRKNLAEIKAAKERAAKQKAEVERQAAEAPSYHLMESQEAEGPDEEETQIQAAMRASLDDRWQQEEVARHRARFGPSFFESGAGSGGSRQDPEFQRTTSVREGKGRGRSRIASILGGFGSRKKSSGGIPPGASIHDVDPHAFPRRDSKQQRVDTMWKKKKKKDMWRAIGSWFHFSHIPANAADDTYYKSAISVIQTAGPGVDPSGPRDIYGELLDNNKEELENWIGSYKSKWPIYGLTLMCDGWTGPTKRAIINFLTYCDTKTFFHKSVDASDKVHNASYILRLMEEVIDQIGEENIVQVVTDNGPQYKLAGQVLMERRPQIFWTPCAAHCIDLILMDVGKIRRVQHTVEIAQRITRYIYSHTWVLSLMRRYAGGEILRPGVTQFATNYIALDSLIEKKGALRQMFVSPEWQESRYAQAGTEGSRMEDLVSRQSFWQRANAIVKAIKPLYELLRAVDSERYPQMGFLYHMMEKAKAQIMEADVAHAQEYIDIIERRWGAQMGRKLHLAAYYLNPRFQYESGIGMDDELLHALRNVIYKMEPDPEVAALCIEETKLFREGSHSFGQRPAVVSKTTMNPAEWWIHFGGSAKNLKRIAIRILSQTVSSTGCERNWSTFGLIHSKQRNRLIQKHLNDLVYVHYNLRLRLKCIQEEVELKYADPIYRTFTDDDDNPMLDWLAAQQQEPELDEPGSPRRPASIIATEAMVDPQQWAERNIPRTPTADMTWLEGSQSPHGWSDAPVQRDDPLMQGRGRGRSTTQSTRSGGRQSQQTRKGKERAPMESVEEETWTSSDEDSGGDGSTSHGGSGGQYGTSYETQPEGSFRYTGESQFTHATQDTDYGRPSDIGRSDTIAYRRRAPRGRSRGQNAAADDLPYGVESIDVSSSESSYYQRPQPAYGYGASESSSGSYYPAQPGGSYGSDFSAGIFGWAPYQDTSQSQSFSERSESSYDPTRIPRGLSIQDYNAAWLEGWVDLPPYYADDPDIDEKHRHSTRF</sequence>
<dbReference type="KEGG" id="pda:113461902"/>
<evidence type="ECO:0000313" key="11">
    <source>
        <dbReference type="RefSeq" id="XP_038973623.1"/>
    </source>
</evidence>
<evidence type="ECO:0000256" key="8">
    <source>
        <dbReference type="SAM" id="MobiDB-lite"/>
    </source>
</evidence>
<dbReference type="GO" id="GO:0003677">
    <property type="term" value="F:DNA binding"/>
    <property type="evidence" value="ECO:0007669"/>
    <property type="project" value="UniProtKB-KW"/>
</dbReference>
<dbReference type="Proteomes" id="UP000228380">
    <property type="component" value="Unplaced"/>
</dbReference>
<dbReference type="PANTHER" id="PTHR32166:SF105">
    <property type="entry name" value="HAT DIMERIZATION DOMAIN-CONTAINING PROTEIN"/>
    <property type="match status" value="1"/>
</dbReference>
<keyword evidence="10" id="KW-1185">Reference proteome</keyword>
<dbReference type="PROSITE" id="PS50808">
    <property type="entry name" value="ZF_BED"/>
    <property type="match status" value="1"/>
</dbReference>
<dbReference type="InterPro" id="IPR003656">
    <property type="entry name" value="Znf_BED"/>
</dbReference>
<dbReference type="GO" id="GO:0008270">
    <property type="term" value="F:zinc ion binding"/>
    <property type="evidence" value="ECO:0007669"/>
    <property type="project" value="UniProtKB-KW"/>
</dbReference>
<feature type="compositionally biased region" description="Acidic residues" evidence="8">
    <location>
        <begin position="107"/>
        <end position="116"/>
    </location>
</feature>
<feature type="region of interest" description="Disordered" evidence="8">
    <location>
        <begin position="790"/>
        <end position="938"/>
    </location>
</feature>
<feature type="compositionally biased region" description="Basic residues" evidence="8">
    <location>
        <begin position="920"/>
        <end position="929"/>
    </location>
</feature>
<organism evidence="10 11">
    <name type="scientific">Phoenix dactylifera</name>
    <name type="common">Date palm</name>
    <dbReference type="NCBI Taxonomy" id="42345"/>
    <lineage>
        <taxon>Eukaryota</taxon>
        <taxon>Viridiplantae</taxon>
        <taxon>Streptophyta</taxon>
        <taxon>Embryophyta</taxon>
        <taxon>Tracheophyta</taxon>
        <taxon>Spermatophyta</taxon>
        <taxon>Magnoliopsida</taxon>
        <taxon>Liliopsida</taxon>
        <taxon>Arecaceae</taxon>
        <taxon>Coryphoideae</taxon>
        <taxon>Phoeniceae</taxon>
        <taxon>Phoenix</taxon>
    </lineage>
</organism>
<keyword evidence="4" id="KW-0862">Zinc</keyword>
<reference evidence="11" key="1">
    <citation type="submission" date="2025-08" db="UniProtKB">
        <authorList>
            <consortium name="RefSeq"/>
        </authorList>
    </citation>
    <scope>IDENTIFICATION</scope>
    <source>
        <tissue evidence="11">Young leaves</tissue>
    </source>
</reference>
<comment type="subcellular location">
    <subcellularLocation>
        <location evidence="1">Nucleus</location>
    </subcellularLocation>
</comment>
<feature type="compositionally biased region" description="Gly residues" evidence="8">
    <location>
        <begin position="864"/>
        <end position="877"/>
    </location>
</feature>
<keyword evidence="3 7" id="KW-0863">Zinc-finger</keyword>
<evidence type="ECO:0000313" key="10">
    <source>
        <dbReference type="Proteomes" id="UP000228380"/>
    </source>
</evidence>
<dbReference type="PANTHER" id="PTHR32166">
    <property type="entry name" value="OSJNBA0013A04.12 PROTEIN"/>
    <property type="match status" value="1"/>
</dbReference>
<evidence type="ECO:0000256" key="2">
    <source>
        <dbReference type="ARBA" id="ARBA00022723"/>
    </source>
</evidence>
<proteinExistence type="predicted"/>
<feature type="region of interest" description="Disordered" evidence="8">
    <location>
        <begin position="950"/>
        <end position="977"/>
    </location>
</feature>
<dbReference type="InterPro" id="IPR008906">
    <property type="entry name" value="HATC_C_dom"/>
</dbReference>
<feature type="compositionally biased region" description="Basic and acidic residues" evidence="8">
    <location>
        <begin position="85"/>
        <end position="95"/>
    </location>
</feature>
<feature type="region of interest" description="Disordered" evidence="8">
    <location>
        <begin position="85"/>
        <end position="116"/>
    </location>
</feature>
<dbReference type="InterPro" id="IPR012337">
    <property type="entry name" value="RNaseH-like_sf"/>
</dbReference>
<feature type="region of interest" description="Disordered" evidence="8">
    <location>
        <begin position="1001"/>
        <end position="1021"/>
    </location>
</feature>
<feature type="compositionally biased region" description="Basic and acidic residues" evidence="8">
    <location>
        <begin position="905"/>
        <end position="914"/>
    </location>
</feature>
<keyword evidence="5" id="KW-0238">DNA-binding</keyword>
<dbReference type="GeneID" id="113461902"/>
<feature type="compositionally biased region" description="Basic and acidic residues" evidence="8">
    <location>
        <begin position="159"/>
        <end position="174"/>
    </location>
</feature>
<feature type="compositionally biased region" description="Basic and acidic residues" evidence="8">
    <location>
        <begin position="204"/>
        <end position="221"/>
    </location>
</feature>
<evidence type="ECO:0000256" key="5">
    <source>
        <dbReference type="ARBA" id="ARBA00023125"/>
    </source>
</evidence>
<dbReference type="GO" id="GO:0005634">
    <property type="term" value="C:nucleus"/>
    <property type="evidence" value="ECO:0007669"/>
    <property type="project" value="UniProtKB-SubCell"/>
</dbReference>
<protein>
    <submittedName>
        <fullName evidence="11">Uncharacterized protein LOC113461902</fullName>
    </submittedName>
</protein>